<evidence type="ECO:0000256" key="10">
    <source>
        <dbReference type="RuleBase" id="RU000304"/>
    </source>
</evidence>
<keyword evidence="5 7" id="KW-0067">ATP-binding</keyword>
<dbReference type="PANTHER" id="PTHR24350">
    <property type="entry name" value="SERINE/THREONINE-PROTEIN KINASE IAL-RELATED"/>
    <property type="match status" value="1"/>
</dbReference>
<sequence length="402" mass="45188">MNEEHSLLDTYEICYSIGKGASSEVFYAKHKILGLPVAIKGYPKTTMTTSNQRQIFEHEAEILRSIENPYISALYDVFSDENNYYAVIDLAENGSFESFINPTKPVTENHAKRYFAQLISALSYLHSVHHILHRDIKADNILLDRYFNIKIVDFGVSTYYDPNKPTKLPPVGSPAYMAPEVILHDVVTEKSDIWSAGVFLYFITAGIRPFDAEDIPEICSNIVHGAVTFPSYLSPDLRDLLSKILVKDPKSRWSLEQIAEHPWLSGQKITLHHSGESQFTIDQIIVKCVAETGTDITTLQDDLMAGRFTAATTIYKILKTNVSNPQVQKSRVSIGTASNLKLTTLSQVKIQKPQQEGSNLPALNSPLKEKRRNTYMSLKPVMAMNIHKSNIICVRKGVNPLQ</sequence>
<dbReference type="OMA" id="CEAPELW"/>
<comment type="similarity">
    <text evidence="10">Belongs to the protein kinase superfamily.</text>
</comment>
<dbReference type="GO" id="GO:0004674">
    <property type="term" value="F:protein serine/threonine kinase activity"/>
    <property type="evidence" value="ECO:0000318"/>
    <property type="project" value="GO_Central"/>
</dbReference>
<dbReference type="EMBL" id="DS113486">
    <property type="protein sequence ID" value="EAY04083.1"/>
    <property type="molecule type" value="Genomic_DNA"/>
</dbReference>
<dbReference type="eggNOG" id="KOG0583">
    <property type="taxonomic scope" value="Eukaryota"/>
</dbReference>
<dbReference type="SMR" id="A2ETG3"/>
<proteinExistence type="inferred from homology"/>
<dbReference type="Proteomes" id="UP000001542">
    <property type="component" value="Unassembled WGS sequence"/>
</dbReference>
<dbReference type="PROSITE" id="PS00108">
    <property type="entry name" value="PROTEIN_KINASE_ST"/>
    <property type="match status" value="1"/>
</dbReference>
<evidence type="ECO:0000256" key="8">
    <source>
        <dbReference type="PIRSR" id="PIRSR630616-3"/>
    </source>
</evidence>
<gene>
    <name evidence="12" type="ORF">TVAG_203870</name>
</gene>
<dbReference type="InParanoid" id="A2ETG3"/>
<evidence type="ECO:0000313" key="13">
    <source>
        <dbReference type="Proteomes" id="UP000001542"/>
    </source>
</evidence>
<dbReference type="GO" id="GO:0005524">
    <property type="term" value="F:ATP binding"/>
    <property type="evidence" value="ECO:0007669"/>
    <property type="project" value="UniProtKB-UniRule"/>
</dbReference>
<feature type="domain" description="Protein kinase" evidence="11">
    <location>
        <begin position="11"/>
        <end position="264"/>
    </location>
</feature>
<evidence type="ECO:0000256" key="9">
    <source>
        <dbReference type="PROSITE-ProRule" id="PRU10141"/>
    </source>
</evidence>
<evidence type="ECO:0000256" key="1">
    <source>
        <dbReference type="ARBA" id="ARBA00022527"/>
    </source>
</evidence>
<accession>A2ETG3</accession>
<dbReference type="PROSITE" id="PS00107">
    <property type="entry name" value="PROTEIN_KINASE_ATP"/>
    <property type="match status" value="1"/>
</dbReference>
<reference evidence="12" key="1">
    <citation type="submission" date="2006-10" db="EMBL/GenBank/DDBJ databases">
        <authorList>
            <person name="Amadeo P."/>
            <person name="Zhao Q."/>
            <person name="Wortman J."/>
            <person name="Fraser-Liggett C."/>
            <person name="Carlton J."/>
        </authorList>
    </citation>
    <scope>NUCLEOTIDE SEQUENCE</scope>
    <source>
        <strain evidence="12">G3</strain>
    </source>
</reference>
<dbReference type="Gene3D" id="1.10.510.10">
    <property type="entry name" value="Transferase(Phosphotransferase) domain 1"/>
    <property type="match status" value="1"/>
</dbReference>
<feature type="binding site" evidence="7">
    <location>
        <position position="153"/>
    </location>
    <ligand>
        <name>ATP</name>
        <dbReference type="ChEBI" id="CHEBI:30616"/>
    </ligand>
</feature>
<keyword evidence="2" id="KW-0808">Transferase</keyword>
<dbReference type="KEGG" id="tva:4761932"/>
<feature type="cross-link" description="Glycyl lysine isopeptide (Lys-Gly) (interchain with G-Cter in SUMO2)" evidence="8">
    <location>
        <position position="137"/>
    </location>
</feature>
<dbReference type="AlphaFoldDB" id="A2ETG3"/>
<dbReference type="Pfam" id="PF00069">
    <property type="entry name" value="Pkinase"/>
    <property type="match status" value="1"/>
</dbReference>
<evidence type="ECO:0000256" key="4">
    <source>
        <dbReference type="ARBA" id="ARBA00022777"/>
    </source>
</evidence>
<dbReference type="InterPro" id="IPR008271">
    <property type="entry name" value="Ser/Thr_kinase_AS"/>
</dbReference>
<dbReference type="InterPro" id="IPR017441">
    <property type="entry name" value="Protein_kinase_ATP_BS"/>
</dbReference>
<keyword evidence="3 7" id="KW-0547">Nucleotide-binding</keyword>
<protein>
    <submittedName>
        <fullName evidence="12">CAMK family protein kinase</fullName>
    </submittedName>
</protein>
<dbReference type="SUPFAM" id="SSF56112">
    <property type="entry name" value="Protein kinase-like (PK-like)"/>
    <property type="match status" value="1"/>
</dbReference>
<keyword evidence="13" id="KW-1185">Reference proteome</keyword>
<evidence type="ECO:0000256" key="3">
    <source>
        <dbReference type="ARBA" id="ARBA00022741"/>
    </source>
</evidence>
<evidence type="ECO:0000259" key="11">
    <source>
        <dbReference type="PROSITE" id="PS50011"/>
    </source>
</evidence>
<keyword evidence="1 10" id="KW-0723">Serine/threonine-protein kinase</keyword>
<dbReference type="VEuPathDB" id="TrichDB:TVAGG3_0763970"/>
<dbReference type="InterPro" id="IPR030616">
    <property type="entry name" value="Aur-like"/>
</dbReference>
<evidence type="ECO:0000256" key="2">
    <source>
        <dbReference type="ARBA" id="ARBA00022679"/>
    </source>
</evidence>
<feature type="binding site" evidence="7">
    <location>
        <begin position="89"/>
        <end position="91"/>
    </location>
    <ligand>
        <name>ATP</name>
        <dbReference type="ChEBI" id="CHEBI:30616"/>
    </ligand>
</feature>
<dbReference type="InterPro" id="IPR011009">
    <property type="entry name" value="Kinase-like_dom_sf"/>
</dbReference>
<feature type="active site" description="Proton acceptor" evidence="6">
    <location>
        <position position="135"/>
    </location>
</feature>
<feature type="binding site" evidence="7 9">
    <location>
        <position position="40"/>
    </location>
    <ligand>
        <name>ATP</name>
        <dbReference type="ChEBI" id="CHEBI:30616"/>
    </ligand>
</feature>
<dbReference type="OrthoDB" id="1738954at2759"/>
<dbReference type="RefSeq" id="XP_001316306.1">
    <property type="nucleotide sequence ID" value="XM_001316271.1"/>
</dbReference>
<evidence type="ECO:0000313" key="12">
    <source>
        <dbReference type="EMBL" id="EAY04083.1"/>
    </source>
</evidence>
<evidence type="ECO:0000256" key="5">
    <source>
        <dbReference type="ARBA" id="ARBA00022840"/>
    </source>
</evidence>
<keyword evidence="4 12" id="KW-0418">Kinase</keyword>
<evidence type="ECO:0000256" key="6">
    <source>
        <dbReference type="PIRSR" id="PIRSR630616-1"/>
    </source>
</evidence>
<dbReference type="VEuPathDB" id="TrichDB:TVAG_203870"/>
<organism evidence="12 13">
    <name type="scientific">Trichomonas vaginalis (strain ATCC PRA-98 / G3)</name>
    <dbReference type="NCBI Taxonomy" id="412133"/>
    <lineage>
        <taxon>Eukaryota</taxon>
        <taxon>Metamonada</taxon>
        <taxon>Parabasalia</taxon>
        <taxon>Trichomonadida</taxon>
        <taxon>Trichomonadidae</taxon>
        <taxon>Trichomonas</taxon>
    </lineage>
</organism>
<reference evidence="12" key="2">
    <citation type="journal article" date="2007" name="Science">
        <title>Draft genome sequence of the sexually transmitted pathogen Trichomonas vaginalis.</title>
        <authorList>
            <person name="Carlton J.M."/>
            <person name="Hirt R.P."/>
            <person name="Silva J.C."/>
            <person name="Delcher A.L."/>
            <person name="Schatz M."/>
            <person name="Zhao Q."/>
            <person name="Wortman J.R."/>
            <person name="Bidwell S.L."/>
            <person name="Alsmark U.C.M."/>
            <person name="Besteiro S."/>
            <person name="Sicheritz-Ponten T."/>
            <person name="Noel C.J."/>
            <person name="Dacks J.B."/>
            <person name="Foster P.G."/>
            <person name="Simillion C."/>
            <person name="Van de Peer Y."/>
            <person name="Miranda-Saavedra D."/>
            <person name="Barton G.J."/>
            <person name="Westrop G.D."/>
            <person name="Mueller S."/>
            <person name="Dessi D."/>
            <person name="Fiori P.L."/>
            <person name="Ren Q."/>
            <person name="Paulsen I."/>
            <person name="Zhang H."/>
            <person name="Bastida-Corcuera F.D."/>
            <person name="Simoes-Barbosa A."/>
            <person name="Brown M.T."/>
            <person name="Hayes R.D."/>
            <person name="Mukherjee M."/>
            <person name="Okumura C.Y."/>
            <person name="Schneider R."/>
            <person name="Smith A.J."/>
            <person name="Vanacova S."/>
            <person name="Villalvazo M."/>
            <person name="Haas B.J."/>
            <person name="Pertea M."/>
            <person name="Feldblyum T.V."/>
            <person name="Utterback T.R."/>
            <person name="Shu C.L."/>
            <person name="Osoegawa K."/>
            <person name="de Jong P.J."/>
            <person name="Hrdy I."/>
            <person name="Horvathova L."/>
            <person name="Zubacova Z."/>
            <person name="Dolezal P."/>
            <person name="Malik S.B."/>
            <person name="Logsdon J.M. Jr."/>
            <person name="Henze K."/>
            <person name="Gupta A."/>
            <person name="Wang C.C."/>
            <person name="Dunne R.L."/>
            <person name="Upcroft J.A."/>
            <person name="Upcroft P."/>
            <person name="White O."/>
            <person name="Salzberg S.L."/>
            <person name="Tang P."/>
            <person name="Chiu C.-H."/>
            <person name="Lee Y.-S."/>
            <person name="Embley T.M."/>
            <person name="Coombs G.H."/>
            <person name="Mottram J.C."/>
            <person name="Tachezy J."/>
            <person name="Fraser-Liggett C.M."/>
            <person name="Johnson P.J."/>
        </authorList>
    </citation>
    <scope>NUCLEOTIDE SEQUENCE [LARGE SCALE GENOMIC DNA]</scope>
    <source>
        <strain evidence="12">G3</strain>
    </source>
</reference>
<dbReference type="FunFam" id="1.10.510.10:FF:001633">
    <property type="entry name" value="CAMK family protein kinase"/>
    <property type="match status" value="1"/>
</dbReference>
<dbReference type="PROSITE" id="PS50011">
    <property type="entry name" value="PROTEIN_KINASE_DOM"/>
    <property type="match status" value="1"/>
</dbReference>
<evidence type="ECO:0000256" key="7">
    <source>
        <dbReference type="PIRSR" id="PIRSR630616-2"/>
    </source>
</evidence>
<dbReference type="SMART" id="SM00220">
    <property type="entry name" value="S_TKc"/>
    <property type="match status" value="1"/>
</dbReference>
<dbReference type="InterPro" id="IPR000719">
    <property type="entry name" value="Prot_kinase_dom"/>
</dbReference>
<name>A2ETG3_TRIV3</name>